<evidence type="ECO:0000313" key="3">
    <source>
        <dbReference type="Proteomes" id="UP000230787"/>
    </source>
</evidence>
<feature type="transmembrane region" description="Helical" evidence="1">
    <location>
        <begin position="6"/>
        <end position="25"/>
    </location>
</feature>
<gene>
    <name evidence="2" type="ORF">COT69_00220</name>
</gene>
<evidence type="ECO:0000256" key="1">
    <source>
        <dbReference type="SAM" id="Phobius"/>
    </source>
</evidence>
<keyword evidence="1" id="KW-1133">Transmembrane helix</keyword>
<name>A0A2H0WKD7_UNCKA</name>
<protein>
    <submittedName>
        <fullName evidence="2">Uncharacterized protein</fullName>
    </submittedName>
</protein>
<dbReference type="Proteomes" id="UP000230787">
    <property type="component" value="Unassembled WGS sequence"/>
</dbReference>
<organism evidence="2 3">
    <name type="scientific">candidate division WWE3 bacterium CG09_land_8_20_14_0_10_39_24</name>
    <dbReference type="NCBI Taxonomy" id="1975088"/>
    <lineage>
        <taxon>Bacteria</taxon>
        <taxon>Katanobacteria</taxon>
    </lineage>
</organism>
<reference evidence="3" key="1">
    <citation type="submission" date="2017-09" db="EMBL/GenBank/DDBJ databases">
        <title>Depth-based differentiation of microbial function through sediment-hosted aquifers and enrichment of novel symbionts in the deep terrestrial subsurface.</title>
        <authorList>
            <person name="Probst A.J."/>
            <person name="Ladd B."/>
            <person name="Jarett J.K."/>
            <person name="Geller-Mcgrath D.E."/>
            <person name="Sieber C.M.K."/>
            <person name="Emerson J.B."/>
            <person name="Anantharaman K."/>
            <person name="Thomas B.C."/>
            <person name="Malmstrom R."/>
            <person name="Stieglmeier M."/>
            <person name="Klingl A."/>
            <person name="Woyke T."/>
            <person name="Ryan C.M."/>
            <person name="Banfield J.F."/>
        </authorList>
    </citation>
    <scope>NUCLEOTIDE SEQUENCE [LARGE SCALE GENOMIC DNA]</scope>
</reference>
<dbReference type="EMBL" id="PEZN01000004">
    <property type="protein sequence ID" value="PIS13132.1"/>
    <property type="molecule type" value="Genomic_DNA"/>
</dbReference>
<sequence length="79" mass="9007">MSTNIFALIKTILVTGAICGLLFYFGEKYLRNRAIETCITSGYEDYKNADSESSSRIPSWRTYNICMKEKGYETTVNSK</sequence>
<keyword evidence="1" id="KW-0812">Transmembrane</keyword>
<accession>A0A2H0WKD7</accession>
<dbReference type="AlphaFoldDB" id="A0A2H0WKD7"/>
<keyword evidence="1" id="KW-0472">Membrane</keyword>
<proteinExistence type="predicted"/>
<evidence type="ECO:0000313" key="2">
    <source>
        <dbReference type="EMBL" id="PIS13132.1"/>
    </source>
</evidence>
<comment type="caution">
    <text evidence="2">The sequence shown here is derived from an EMBL/GenBank/DDBJ whole genome shotgun (WGS) entry which is preliminary data.</text>
</comment>